<dbReference type="Proteomes" id="UP000481153">
    <property type="component" value="Unassembled WGS sequence"/>
</dbReference>
<dbReference type="VEuPathDB" id="FungiDB:AeMF1_002107"/>
<sequence length="445" mass="50367">MAAAPGDDSWDVQADLHFLLASDEDLHADLALVCDLLTTTEEDSPEETTTEPKPAPTRKRKANKCRNPFEARRRGTILELQRQVESLKEKLEEAKLQVLLEQQDMTRWEKFARQQRNEVRKALLDRASLQNTVDANNTLIAKMVALLRKKPRLQDDSDASPEAWQVYKLVAQESLRHAAIHAIADRQYSRKDYAFINAGLIDHTRNVCRMRPVQQPGKSVVQLEIASQVVLGAPCSVVSRAVWQVFNGDNTLPSSLSAQVTLERLDDFTVYERFTEARRGITSCSNEVRKYYMEDEEHAIVWRSILEDELAPRMSIAAVEDESGWAVVKPLNDSQCRLTFLLHLSFDSSAFPPAPLTAADDSRGHARDSTLSTDEIAKSMEQIEFEDTPEPLGLIPVVVRTTKDLAVPPGYEALLDRNFRFQVNFHDTINAAVLEFNRRKVDKLT</sequence>
<evidence type="ECO:0000256" key="2">
    <source>
        <dbReference type="SAM" id="MobiDB-lite"/>
    </source>
</evidence>
<protein>
    <recommendedName>
        <fullName evidence="5">START domain-containing protein</fullName>
    </recommendedName>
</protein>
<feature type="region of interest" description="Disordered" evidence="2">
    <location>
        <begin position="41"/>
        <end position="66"/>
    </location>
</feature>
<dbReference type="EMBL" id="VJMJ01000090">
    <property type="protein sequence ID" value="KAF0736055.1"/>
    <property type="molecule type" value="Genomic_DNA"/>
</dbReference>
<feature type="coiled-coil region" evidence="1">
    <location>
        <begin position="77"/>
        <end position="132"/>
    </location>
</feature>
<evidence type="ECO:0000313" key="4">
    <source>
        <dbReference type="Proteomes" id="UP000481153"/>
    </source>
</evidence>
<keyword evidence="4" id="KW-1185">Reference proteome</keyword>
<comment type="caution">
    <text evidence="3">The sequence shown here is derived from an EMBL/GenBank/DDBJ whole genome shotgun (WGS) entry which is preliminary data.</text>
</comment>
<name>A0A6G0X7P2_9STRA</name>
<evidence type="ECO:0000313" key="3">
    <source>
        <dbReference type="EMBL" id="KAF0736055.1"/>
    </source>
</evidence>
<accession>A0A6G0X7P2</accession>
<gene>
    <name evidence="3" type="ORF">Ae201684_007642</name>
</gene>
<evidence type="ECO:0000256" key="1">
    <source>
        <dbReference type="SAM" id="Coils"/>
    </source>
</evidence>
<proteinExistence type="predicted"/>
<organism evidence="3 4">
    <name type="scientific">Aphanomyces euteiches</name>
    <dbReference type="NCBI Taxonomy" id="100861"/>
    <lineage>
        <taxon>Eukaryota</taxon>
        <taxon>Sar</taxon>
        <taxon>Stramenopiles</taxon>
        <taxon>Oomycota</taxon>
        <taxon>Saprolegniomycetes</taxon>
        <taxon>Saprolegniales</taxon>
        <taxon>Verrucalvaceae</taxon>
        <taxon>Aphanomyces</taxon>
    </lineage>
</organism>
<evidence type="ECO:0008006" key="5">
    <source>
        <dbReference type="Google" id="ProtNLM"/>
    </source>
</evidence>
<dbReference type="AlphaFoldDB" id="A0A6G0X7P2"/>
<keyword evidence="1" id="KW-0175">Coiled coil</keyword>
<reference evidence="3 4" key="1">
    <citation type="submission" date="2019-07" db="EMBL/GenBank/DDBJ databases">
        <title>Genomics analysis of Aphanomyces spp. identifies a new class of oomycete effector associated with host adaptation.</title>
        <authorList>
            <person name="Gaulin E."/>
        </authorList>
    </citation>
    <scope>NUCLEOTIDE SEQUENCE [LARGE SCALE GENOMIC DNA]</scope>
    <source>
        <strain evidence="3 4">ATCC 201684</strain>
    </source>
</reference>